<keyword evidence="5 11" id="KW-0269">Exonuclease</keyword>
<evidence type="ECO:0000256" key="8">
    <source>
        <dbReference type="ARBA" id="ARBA00049244"/>
    </source>
</evidence>
<dbReference type="Gene3D" id="3.40.1350.10">
    <property type="match status" value="1"/>
</dbReference>
<dbReference type="InterPro" id="IPR012337">
    <property type="entry name" value="RNaseH-like_sf"/>
</dbReference>
<evidence type="ECO:0000256" key="2">
    <source>
        <dbReference type="ARBA" id="ARBA00012417"/>
    </source>
</evidence>
<keyword evidence="4" id="KW-0378">Hydrolase</keyword>
<dbReference type="Pfam" id="PF21315">
    <property type="entry name" value="FAN1_HTH"/>
    <property type="match status" value="1"/>
</dbReference>
<dbReference type="GO" id="GO:0008408">
    <property type="term" value="F:3'-5' exonuclease activity"/>
    <property type="evidence" value="ECO:0007669"/>
    <property type="project" value="TreeGrafter"/>
</dbReference>
<dbReference type="GO" id="GO:0005829">
    <property type="term" value="C:cytosol"/>
    <property type="evidence" value="ECO:0007669"/>
    <property type="project" value="TreeGrafter"/>
</dbReference>
<evidence type="ECO:0000256" key="5">
    <source>
        <dbReference type="ARBA" id="ARBA00022839"/>
    </source>
</evidence>
<keyword evidence="12" id="KW-1185">Reference proteome</keyword>
<gene>
    <name evidence="11" type="ORF">RM544_14830</name>
</gene>
<evidence type="ECO:0000259" key="10">
    <source>
        <dbReference type="SMART" id="SM00990"/>
    </source>
</evidence>
<dbReference type="SMART" id="SM00479">
    <property type="entry name" value="EXOIII"/>
    <property type="match status" value="1"/>
</dbReference>
<proteinExistence type="predicted"/>
<dbReference type="FunFam" id="3.30.420.10:FF:000045">
    <property type="entry name" value="3'-5' exonuclease DinG"/>
    <property type="match status" value="1"/>
</dbReference>
<dbReference type="GO" id="GO:0003677">
    <property type="term" value="F:DNA binding"/>
    <property type="evidence" value="ECO:0007669"/>
    <property type="project" value="InterPro"/>
</dbReference>
<dbReference type="InterPro" id="IPR013520">
    <property type="entry name" value="Ribonucl_H"/>
</dbReference>
<keyword evidence="3" id="KW-0540">Nuclease</keyword>
<dbReference type="GO" id="GO:0003887">
    <property type="term" value="F:DNA-directed DNA polymerase activity"/>
    <property type="evidence" value="ECO:0007669"/>
    <property type="project" value="UniProtKB-EC"/>
</dbReference>
<evidence type="ECO:0000313" key="12">
    <source>
        <dbReference type="Proteomes" id="UP001249020"/>
    </source>
</evidence>
<dbReference type="NCBIfam" id="TIGR00573">
    <property type="entry name" value="dnaq"/>
    <property type="match status" value="1"/>
</dbReference>
<dbReference type="Pfam" id="PF00929">
    <property type="entry name" value="RNase_T"/>
    <property type="match status" value="1"/>
</dbReference>
<dbReference type="Gene3D" id="3.30.420.10">
    <property type="entry name" value="Ribonuclease H-like superfamily/Ribonuclease H"/>
    <property type="match status" value="1"/>
</dbReference>
<dbReference type="CDD" id="cd06127">
    <property type="entry name" value="DEDDh"/>
    <property type="match status" value="1"/>
</dbReference>
<dbReference type="InterPro" id="IPR011856">
    <property type="entry name" value="tRNA_endonuc-like_dom_sf"/>
</dbReference>
<dbReference type="InterPro" id="IPR006054">
    <property type="entry name" value="DnaQ"/>
</dbReference>
<protein>
    <recommendedName>
        <fullName evidence="2">DNA-directed DNA polymerase</fullName>
        <ecNumber evidence="2">2.7.7.7</ecNumber>
    </recommendedName>
</protein>
<evidence type="ECO:0000259" key="9">
    <source>
        <dbReference type="SMART" id="SM00479"/>
    </source>
</evidence>
<dbReference type="Pfam" id="PF08774">
    <property type="entry name" value="VRR_NUC"/>
    <property type="match status" value="1"/>
</dbReference>
<dbReference type="Proteomes" id="UP001249020">
    <property type="component" value="Unassembled WGS sequence"/>
</dbReference>
<dbReference type="EMBL" id="JAVRIE010000006">
    <property type="protein sequence ID" value="MDT0583823.1"/>
    <property type="molecule type" value="Genomic_DNA"/>
</dbReference>
<dbReference type="AlphaFoldDB" id="A0AAW8R7B1"/>
<comment type="catalytic activity">
    <reaction evidence="8">
        <text>DNA(n) + a 2'-deoxyribonucleoside 5'-triphosphate = DNA(n+1) + diphosphate</text>
        <dbReference type="Rhea" id="RHEA:22508"/>
        <dbReference type="Rhea" id="RHEA-COMP:17339"/>
        <dbReference type="Rhea" id="RHEA-COMP:17340"/>
        <dbReference type="ChEBI" id="CHEBI:33019"/>
        <dbReference type="ChEBI" id="CHEBI:61560"/>
        <dbReference type="ChEBI" id="CHEBI:173112"/>
        <dbReference type="EC" id="2.7.7.7"/>
    </reaction>
</comment>
<dbReference type="SUPFAM" id="SSF53098">
    <property type="entry name" value="Ribonuclease H-like"/>
    <property type="match status" value="1"/>
</dbReference>
<feature type="domain" description="Exonuclease" evidence="9">
    <location>
        <begin position="569"/>
        <end position="734"/>
    </location>
</feature>
<comment type="caution">
    <text evidence="11">The sequence shown here is derived from an EMBL/GenBank/DDBJ whole genome shotgun (WGS) entry which is preliminary data.</text>
</comment>
<evidence type="ECO:0000256" key="4">
    <source>
        <dbReference type="ARBA" id="ARBA00022801"/>
    </source>
</evidence>
<comment type="subunit">
    <text evidence="7">DNA polymerase III contains a core (composed of alpha, epsilon and theta chains) that associates with a tau subunit. This core dimerizes to form the POLIII' complex. PolIII' associates with the gamma complex (composed of gamma, delta, delta', psi and chi chains) and with the beta chain to form the complete DNA polymerase III complex.</text>
</comment>
<evidence type="ECO:0000256" key="3">
    <source>
        <dbReference type="ARBA" id="ARBA00022722"/>
    </source>
</evidence>
<dbReference type="InterPro" id="IPR049125">
    <property type="entry name" value="FAN1-like_WH"/>
</dbReference>
<dbReference type="InterPro" id="IPR036397">
    <property type="entry name" value="RNaseH_sf"/>
</dbReference>
<dbReference type="RefSeq" id="WP_311362586.1">
    <property type="nucleotide sequence ID" value="NZ_JAVRIE010000006.1"/>
</dbReference>
<accession>A0AAW8R7B1</accession>
<evidence type="ECO:0000256" key="6">
    <source>
        <dbReference type="ARBA" id="ARBA00025483"/>
    </source>
</evidence>
<reference evidence="11 12" key="1">
    <citation type="submission" date="2023-09" db="EMBL/GenBank/DDBJ databases">
        <authorList>
            <person name="Rey-Velasco X."/>
        </authorList>
    </citation>
    <scope>NUCLEOTIDE SEQUENCE [LARGE SCALE GENOMIC DNA]</scope>
    <source>
        <strain evidence="11 12">W409</strain>
    </source>
</reference>
<feature type="domain" description="VRR-NUC" evidence="10">
    <location>
        <begin position="463"/>
        <end position="562"/>
    </location>
</feature>
<dbReference type="EC" id="2.7.7.7" evidence="2"/>
<comment type="cofactor">
    <cofactor evidence="1">
        <name>Mg(2+)</name>
        <dbReference type="ChEBI" id="CHEBI:18420"/>
    </cofactor>
</comment>
<dbReference type="GO" id="GO:0045004">
    <property type="term" value="P:DNA replication proofreading"/>
    <property type="evidence" value="ECO:0007669"/>
    <property type="project" value="TreeGrafter"/>
</dbReference>
<name>A0AAW8R7B1_9ALTE</name>
<dbReference type="PANTHER" id="PTHR30231:SF41">
    <property type="entry name" value="DNA POLYMERASE III SUBUNIT EPSILON"/>
    <property type="match status" value="1"/>
</dbReference>
<dbReference type="SMART" id="SM00990">
    <property type="entry name" value="VRR_NUC"/>
    <property type="match status" value="1"/>
</dbReference>
<evidence type="ECO:0000313" key="11">
    <source>
        <dbReference type="EMBL" id="MDT0583823.1"/>
    </source>
</evidence>
<organism evidence="11 12">
    <name type="scientific">Brumicola blandensis</name>
    <dbReference type="NCBI Taxonomy" id="3075611"/>
    <lineage>
        <taxon>Bacteria</taxon>
        <taxon>Pseudomonadati</taxon>
        <taxon>Pseudomonadota</taxon>
        <taxon>Gammaproteobacteria</taxon>
        <taxon>Alteromonadales</taxon>
        <taxon>Alteromonadaceae</taxon>
        <taxon>Brumicola</taxon>
    </lineage>
</organism>
<sequence>MRDLPTYYYHTHFHEFLKFVTGPCASLLDEEDQTFIQRFQALSKDQQCLIIRFVNRKSIFIKPSTYVYDEIDNIDDNFYQLFQDKWFRPIQRKHAAEFVEHLTKADILSLLEEINVLLEEAIEYKKSAPKSTLVDVLLSEVSAEQICDSSIASDYWEGNFERPIHYFLYLYFGNFHAKLNQFSMRDLGVMRTRKEQAQVLARFDSIDSAKSAFNLHFQLNDVRIALANFKHSPPNDQVQGQKHQDEHKAYILEQLSTMCSPMGDKATELHQRLQLLLANDLLSFDATHALDVLENIGSSAASEKWIREAYKQGHTEAVEARLESIIQAPLCEDLLAFAEDFLARKYHKKRTSVLTDMLRDNSQTIAIDEIHKGAVERGVVAYYEQRDILALRTENEIWRALFGLYFWYEIYELDGLGLSNEFDHVPTSLKSNQFYDLAKEHIETRINNTHTKASLFQQLSFVATKHYGEGNIVFRWRKNILERLNLLIKHSELSQLLSLLRCMTQDWQNLSDGFPDLMLIENDKLRFEEVKSEGDQLRRNQLLSIQKLQALNFDVRITNVVWTFDPMQTYVVVDIETTGGRAQHHRITEVGMVKVSGGEVIAEWQSLINPQRRIPANITSLTGIDNELVANAPLFAEVADDIDEFTKDCVFVAHNVNFDYGFIKAEFERLERRFRRPKLCTVREMRKYYKGLPSYSLANLTKHFEIDMQRHHRAMSDAVAASELLSLINEKRVGYQID</sequence>
<evidence type="ECO:0000256" key="1">
    <source>
        <dbReference type="ARBA" id="ARBA00001946"/>
    </source>
</evidence>
<dbReference type="InterPro" id="IPR014883">
    <property type="entry name" value="VRR_NUC"/>
</dbReference>
<dbReference type="PANTHER" id="PTHR30231">
    <property type="entry name" value="DNA POLYMERASE III SUBUNIT EPSILON"/>
    <property type="match status" value="1"/>
</dbReference>
<comment type="function">
    <text evidence="6">DNA polymerase III is a complex, multichain enzyme responsible for most of the replicative synthesis in bacteria. The epsilon subunit contain the editing function and is a proofreading 3'-5' exonuclease.</text>
</comment>
<evidence type="ECO:0000256" key="7">
    <source>
        <dbReference type="ARBA" id="ARBA00026073"/>
    </source>
</evidence>